<gene>
    <name evidence="1" type="ORF">DMX07_19410</name>
</gene>
<protein>
    <submittedName>
        <fullName evidence="1">Uncharacterized protein</fullName>
    </submittedName>
</protein>
<dbReference type="Proteomes" id="UP000247620">
    <property type="component" value="Unassembled WGS sequence"/>
</dbReference>
<comment type="caution">
    <text evidence="1">The sequence shown here is derived from an EMBL/GenBank/DDBJ whole genome shotgun (WGS) entry which is preliminary data.</text>
</comment>
<accession>A0A2V4HTX7</accession>
<reference evidence="1 2" key="1">
    <citation type="submission" date="2018-06" db="EMBL/GenBank/DDBJ databases">
        <title>Pseudomonas diversity within urban Lake Michigan freshwaters.</title>
        <authorList>
            <person name="Batrich M."/>
            <person name="Hatzopoulos T."/>
            <person name="Putonti C."/>
        </authorList>
    </citation>
    <scope>NUCLEOTIDE SEQUENCE [LARGE SCALE GENOMIC DNA]</scope>
    <source>
        <strain evidence="1 2">LBp-160603</strain>
    </source>
</reference>
<dbReference type="EMBL" id="QJRO01000015">
    <property type="protein sequence ID" value="PYB78322.1"/>
    <property type="molecule type" value="Genomic_DNA"/>
</dbReference>
<evidence type="ECO:0000313" key="1">
    <source>
        <dbReference type="EMBL" id="PYB78322.1"/>
    </source>
</evidence>
<organism evidence="1 2">
    <name type="scientific">Pseudomonas soli</name>
    <dbReference type="NCBI Taxonomy" id="1306993"/>
    <lineage>
        <taxon>Bacteria</taxon>
        <taxon>Pseudomonadati</taxon>
        <taxon>Pseudomonadota</taxon>
        <taxon>Gammaproteobacteria</taxon>
        <taxon>Pseudomonadales</taxon>
        <taxon>Pseudomonadaceae</taxon>
        <taxon>Pseudomonas</taxon>
    </lineage>
</organism>
<name>A0A2V4HTX7_9PSED</name>
<proteinExistence type="predicted"/>
<dbReference type="RefSeq" id="WP_110702219.1">
    <property type="nucleotide sequence ID" value="NZ_CP151184.1"/>
</dbReference>
<evidence type="ECO:0000313" key="2">
    <source>
        <dbReference type="Proteomes" id="UP000247620"/>
    </source>
</evidence>
<dbReference type="AlphaFoldDB" id="A0A2V4HTX7"/>
<sequence>MPDKDSIYISSCDTHNVLFAEARNFKYLEGFLLSARYIYSDEIAPLLLDRDKKHESKGTPIERVISHYRQAYGEQPWLICDQCAKLLPITPNDLILANDAARRRLHDPSEQGHAPEKPCRQLGKGDTLVIAYASRLVPTAAEMATLALFYDEIWLPHPCDLLTHGAKNLASLYRQLTGDCIVPGLQAAQEIHGRKREHWKPLFDEGILRTMPPFELFGGLFRNRDAISIEDFVGWFARIPKEAELFSTDAQHLESFVLAMHRLDAKKLYPELFISDPNDRSTARLSGLLHNQILTCRIPEMQGLNSEQILELRQLTKIAKQGYRQYLNQLSDDLEQRLATGNTAELEAASKIAERKVIPEYEQYVKQMKKQETRFGAKFLEASGKFMQIDASVWTPKFWGALIEIFSSTLYSAVEQDQDRYLSNERQAFHYLATLQQNRPKAN</sequence>